<dbReference type="Pfam" id="PF10830">
    <property type="entry name" value="DUF2553"/>
    <property type="match status" value="1"/>
</dbReference>
<reference evidence="1 2" key="1">
    <citation type="submission" date="2019-03" db="EMBL/GenBank/DDBJ databases">
        <title>Genomic Encyclopedia of Type Strains, Phase IV (KMG-IV): sequencing the most valuable type-strain genomes for metagenomic binning, comparative biology and taxonomic classification.</title>
        <authorList>
            <person name="Goeker M."/>
        </authorList>
    </citation>
    <scope>NUCLEOTIDE SEQUENCE [LARGE SCALE GENOMIC DNA]</scope>
    <source>
        <strain evidence="1 2">DSM 24979</strain>
    </source>
</reference>
<evidence type="ECO:0000313" key="1">
    <source>
        <dbReference type="EMBL" id="TCL47368.1"/>
    </source>
</evidence>
<dbReference type="Proteomes" id="UP000295658">
    <property type="component" value="Unassembled WGS sequence"/>
</dbReference>
<dbReference type="EMBL" id="SLUL01000012">
    <property type="protein sequence ID" value="TCL47368.1"/>
    <property type="molecule type" value="Genomic_DNA"/>
</dbReference>
<accession>A0A4R1QC99</accession>
<protein>
    <submittedName>
        <fullName evidence="1">Uncharacterized protein DUF2553</fullName>
    </submittedName>
</protein>
<comment type="caution">
    <text evidence="1">The sequence shown here is derived from an EMBL/GenBank/DDBJ whole genome shotgun (WGS) entry which is preliminary data.</text>
</comment>
<name>A0A4R1QC99_9BACL</name>
<keyword evidence="2" id="KW-1185">Reference proteome</keyword>
<dbReference type="InterPro" id="IPR020140">
    <property type="entry name" value="Uncharacterised_YusG"/>
</dbReference>
<evidence type="ECO:0000313" key="2">
    <source>
        <dbReference type="Proteomes" id="UP000295658"/>
    </source>
</evidence>
<dbReference type="AlphaFoldDB" id="A0A4R1QC99"/>
<proteinExistence type="predicted"/>
<sequence>MSFLLKLTSMDVTNEVVGKLGEEEVRLFYENEQIGRLNLTNRRFELKTGYHEKSGRIFKHVTVTASPDEKYVDCDDERGWC</sequence>
<gene>
    <name evidence="1" type="ORF">EDD69_11279</name>
</gene>
<organism evidence="1 2">
    <name type="scientific">Thermolongibacillus altinsuensis</name>
    <dbReference type="NCBI Taxonomy" id="575256"/>
    <lineage>
        <taxon>Bacteria</taxon>
        <taxon>Bacillati</taxon>
        <taxon>Bacillota</taxon>
        <taxon>Bacilli</taxon>
        <taxon>Bacillales</taxon>
        <taxon>Anoxybacillaceae</taxon>
        <taxon>Thermolongibacillus</taxon>
    </lineage>
</organism>